<dbReference type="InterPro" id="IPR000792">
    <property type="entry name" value="Tscrpt_reg_LuxR_C"/>
</dbReference>
<name>A0A2N3X297_9PSEU</name>
<dbReference type="Pfam" id="PF13191">
    <property type="entry name" value="AAA_16"/>
    <property type="match status" value="1"/>
</dbReference>
<reference evidence="4 5" key="1">
    <citation type="submission" date="2017-12" db="EMBL/GenBank/DDBJ databases">
        <title>Sequencing the genomes of 1000 Actinobacteria strains.</title>
        <authorList>
            <person name="Klenk H.-P."/>
        </authorList>
    </citation>
    <scope>NUCLEOTIDE SEQUENCE [LARGE SCALE GENOMIC DNA]</scope>
    <source>
        <strain evidence="4 5">DSM 45165</strain>
    </source>
</reference>
<organism evidence="4 5">
    <name type="scientific">Amycolatopsis echigonensis</name>
    <dbReference type="NCBI Taxonomy" id="2576905"/>
    <lineage>
        <taxon>Bacteria</taxon>
        <taxon>Bacillati</taxon>
        <taxon>Actinomycetota</taxon>
        <taxon>Actinomycetes</taxon>
        <taxon>Pseudonocardiales</taxon>
        <taxon>Pseudonocardiaceae</taxon>
        <taxon>Amycolatopsis</taxon>
    </lineage>
</organism>
<dbReference type="GO" id="GO:0005524">
    <property type="term" value="F:ATP binding"/>
    <property type="evidence" value="ECO:0007669"/>
    <property type="project" value="UniProtKB-KW"/>
</dbReference>
<keyword evidence="5" id="KW-1185">Reference proteome</keyword>
<dbReference type="Proteomes" id="UP000233750">
    <property type="component" value="Unassembled WGS sequence"/>
</dbReference>
<gene>
    <name evidence="4" type="ORF">ATK30_0338</name>
</gene>
<protein>
    <submittedName>
        <fullName evidence="4">Regulatory LuxR family protein</fullName>
    </submittedName>
</protein>
<dbReference type="RefSeq" id="WP_158242434.1">
    <property type="nucleotide sequence ID" value="NZ_PJMY01000001.1"/>
</dbReference>
<proteinExistence type="predicted"/>
<evidence type="ECO:0000256" key="1">
    <source>
        <dbReference type="ARBA" id="ARBA00022741"/>
    </source>
</evidence>
<dbReference type="PANTHER" id="PTHR16305:SF35">
    <property type="entry name" value="TRANSCRIPTIONAL ACTIVATOR DOMAIN"/>
    <property type="match status" value="1"/>
</dbReference>
<dbReference type="GO" id="GO:0006355">
    <property type="term" value="P:regulation of DNA-templated transcription"/>
    <property type="evidence" value="ECO:0007669"/>
    <property type="project" value="InterPro"/>
</dbReference>
<dbReference type="GO" id="GO:0005737">
    <property type="term" value="C:cytoplasm"/>
    <property type="evidence" value="ECO:0007669"/>
    <property type="project" value="TreeGrafter"/>
</dbReference>
<keyword evidence="1" id="KW-0547">Nucleotide-binding</keyword>
<dbReference type="GO" id="GO:0004016">
    <property type="term" value="F:adenylate cyclase activity"/>
    <property type="evidence" value="ECO:0007669"/>
    <property type="project" value="TreeGrafter"/>
</dbReference>
<dbReference type="AlphaFoldDB" id="A0A2N3X297"/>
<accession>A0A2N3X297</accession>
<dbReference type="SMART" id="SM00421">
    <property type="entry name" value="HTH_LUXR"/>
    <property type="match status" value="1"/>
</dbReference>
<sequence length="890" mass="95145">MNPHEADTSRNRLMLAEILAFTDDVPLVVVAGAIGSGRSTLLGQLAAAFADRGTKTHVLRLSPNPVTPSLHSTLLRRIRGSAEPAFGQWPPADLPPSGSPERAAEALADRLIAAGDTAILIDDAQWMDRLSAAVFDHLMRRLAGSPVRCVCAVRAPIPLGTFQAGRDSFTRLRADGLARGVALRPLAAADIAVLAAEAFEARPDPELVTRLRRLTAGLPAALAPILDQHRGTGSIRVVDGYAHLAPGHAIATLPDSHPLLMSVRRLGSRAWSVAKAVAVLYPLGDALPSLAGTTLGLRQSVVREVLGALCAAGVLRHSTVGGWRFRVPLLAATIAERLGPFERRQLAVHAVNALWTGENRYADPNYRADQLAAAGKLVEPERARAELLAHARESERYDQRWLRAAIALCADRGDRARTMLAQTAIALRHGDPSRALLDADALLAEFAGELDADEIHDLHRIRALAAHSSGVWDAPEGSDGDTVDAAVARATALLLRGRWQDAVAVLEAEWETWEAVPAAAFHGQLLTARAAFAFGDLKQAAYGIEQARLRLRPNDRHERGEVLGFEVLTLLAAGETAGVPRLFAMRSASAASLPAPVRAVLAMHSGQFAESLRVVRKVLVAGAAGGTDLAETFMHQAAATVQLAMGRLSRGRELLHAARRQRPPLPYLLDGAEALIDVALGQSDQARTRLREGLDYATEHGLLAGTDRLWRQLAELALGAGEHATAAECLDRLAEVAGPRNVQFMRVRSLVRCDRAAAAETVRLAREHGEPFELAEVIVTLVRSGLGDPALLTEAYDLLGGLGALLPRAWLRNLMAKHGVPVPGRARTVAENERLLAVLVADGLGNKQIATVLQASEKSVEGRLGRLFSHTAYRSRVELAMAVLTGAFPG</sequence>
<dbReference type="InterPro" id="IPR027417">
    <property type="entry name" value="P-loop_NTPase"/>
</dbReference>
<dbReference type="EMBL" id="PJMY01000001">
    <property type="protein sequence ID" value="PKW00243.1"/>
    <property type="molecule type" value="Genomic_DNA"/>
</dbReference>
<dbReference type="SUPFAM" id="SSF46894">
    <property type="entry name" value="C-terminal effector domain of the bipartite response regulators"/>
    <property type="match status" value="1"/>
</dbReference>
<dbReference type="InterPro" id="IPR036388">
    <property type="entry name" value="WH-like_DNA-bd_sf"/>
</dbReference>
<dbReference type="SUPFAM" id="SSF52540">
    <property type="entry name" value="P-loop containing nucleoside triphosphate hydrolases"/>
    <property type="match status" value="1"/>
</dbReference>
<dbReference type="InterPro" id="IPR016032">
    <property type="entry name" value="Sig_transdc_resp-reg_C-effctor"/>
</dbReference>
<evidence type="ECO:0000313" key="4">
    <source>
        <dbReference type="EMBL" id="PKW00243.1"/>
    </source>
</evidence>
<dbReference type="GO" id="GO:0003677">
    <property type="term" value="F:DNA binding"/>
    <property type="evidence" value="ECO:0007669"/>
    <property type="project" value="InterPro"/>
</dbReference>
<feature type="domain" description="HTH luxR-type" evidence="3">
    <location>
        <begin position="826"/>
        <end position="883"/>
    </location>
</feature>
<evidence type="ECO:0000313" key="5">
    <source>
        <dbReference type="Proteomes" id="UP000233750"/>
    </source>
</evidence>
<evidence type="ECO:0000256" key="2">
    <source>
        <dbReference type="ARBA" id="ARBA00022840"/>
    </source>
</evidence>
<dbReference type="PANTHER" id="PTHR16305">
    <property type="entry name" value="TESTICULAR SOLUBLE ADENYLYL CYCLASE"/>
    <property type="match status" value="1"/>
</dbReference>
<dbReference type="Gene3D" id="1.10.10.10">
    <property type="entry name" value="Winged helix-like DNA-binding domain superfamily/Winged helix DNA-binding domain"/>
    <property type="match status" value="1"/>
</dbReference>
<dbReference type="InterPro" id="IPR041664">
    <property type="entry name" value="AAA_16"/>
</dbReference>
<comment type="caution">
    <text evidence="4">The sequence shown here is derived from an EMBL/GenBank/DDBJ whole genome shotgun (WGS) entry which is preliminary data.</text>
</comment>
<evidence type="ECO:0000259" key="3">
    <source>
        <dbReference type="SMART" id="SM00421"/>
    </source>
</evidence>
<dbReference type="InterPro" id="IPR011990">
    <property type="entry name" value="TPR-like_helical_dom_sf"/>
</dbReference>
<dbReference type="OrthoDB" id="3333376at2"/>
<keyword evidence="2" id="KW-0067">ATP-binding</keyword>
<dbReference type="SUPFAM" id="SSF48452">
    <property type="entry name" value="TPR-like"/>
    <property type="match status" value="1"/>
</dbReference>